<keyword evidence="7 8" id="KW-0472">Membrane</keyword>
<evidence type="ECO:0000256" key="7">
    <source>
        <dbReference type="ARBA" id="ARBA00023136"/>
    </source>
</evidence>
<comment type="caution">
    <text evidence="10">The sequence shown here is derived from an EMBL/GenBank/DDBJ whole genome shotgun (WGS) entry which is preliminary data.</text>
</comment>
<evidence type="ECO:0000256" key="4">
    <source>
        <dbReference type="ARBA" id="ARBA00022475"/>
    </source>
</evidence>
<keyword evidence="11" id="KW-1185">Reference proteome</keyword>
<keyword evidence="4" id="KW-1003">Cell membrane</keyword>
<dbReference type="EMBL" id="JAGILA010000003">
    <property type="protein sequence ID" value="MBP2236119.1"/>
    <property type="molecule type" value="Genomic_DNA"/>
</dbReference>
<evidence type="ECO:0000256" key="8">
    <source>
        <dbReference type="RuleBase" id="RU363032"/>
    </source>
</evidence>
<organism evidence="10 11">
    <name type="scientific">Sinorhizobium kostiense</name>
    <dbReference type="NCBI Taxonomy" id="76747"/>
    <lineage>
        <taxon>Bacteria</taxon>
        <taxon>Pseudomonadati</taxon>
        <taxon>Pseudomonadota</taxon>
        <taxon>Alphaproteobacteria</taxon>
        <taxon>Hyphomicrobiales</taxon>
        <taxon>Rhizobiaceae</taxon>
        <taxon>Sinorhizobium/Ensifer group</taxon>
        <taxon>Sinorhizobium</taxon>
    </lineage>
</organism>
<protein>
    <submittedName>
        <fullName evidence="10">Spermidine/putrescine transport system permease protein</fullName>
    </submittedName>
</protein>
<feature type="transmembrane region" description="Helical" evidence="8">
    <location>
        <begin position="338"/>
        <end position="359"/>
    </location>
</feature>
<dbReference type="RefSeq" id="WP_209602318.1">
    <property type="nucleotide sequence ID" value="NZ_JAGILA010000003.1"/>
</dbReference>
<dbReference type="PROSITE" id="PS50928">
    <property type="entry name" value="ABC_TM1"/>
    <property type="match status" value="1"/>
</dbReference>
<feature type="transmembrane region" description="Helical" evidence="8">
    <location>
        <begin position="379"/>
        <end position="402"/>
    </location>
</feature>
<dbReference type="InterPro" id="IPR000515">
    <property type="entry name" value="MetI-like"/>
</dbReference>
<dbReference type="CDD" id="cd06261">
    <property type="entry name" value="TM_PBP2"/>
    <property type="match status" value="1"/>
</dbReference>
<keyword evidence="6 8" id="KW-1133">Transmembrane helix</keyword>
<dbReference type="PANTHER" id="PTHR42929">
    <property type="entry name" value="INNER MEMBRANE ABC TRANSPORTER PERMEASE PROTEIN YDCU-RELATED-RELATED"/>
    <property type="match status" value="1"/>
</dbReference>
<keyword evidence="5 8" id="KW-0812">Transmembrane</keyword>
<evidence type="ECO:0000259" key="9">
    <source>
        <dbReference type="PROSITE" id="PS50928"/>
    </source>
</evidence>
<dbReference type="Proteomes" id="UP000730739">
    <property type="component" value="Unassembled WGS sequence"/>
</dbReference>
<comment type="subcellular location">
    <subcellularLocation>
        <location evidence="1 8">Cell membrane</location>
        <topology evidence="1 8">Multi-pass membrane protein</topology>
    </subcellularLocation>
</comment>
<gene>
    <name evidence="10" type="ORF">J2Z31_002633</name>
</gene>
<dbReference type="PANTHER" id="PTHR42929:SF5">
    <property type="entry name" value="ABC TRANSPORTER PERMEASE PROTEIN"/>
    <property type="match status" value="1"/>
</dbReference>
<feature type="transmembrane region" description="Helical" evidence="8">
    <location>
        <begin position="226"/>
        <end position="244"/>
    </location>
</feature>
<evidence type="ECO:0000313" key="11">
    <source>
        <dbReference type="Proteomes" id="UP000730739"/>
    </source>
</evidence>
<evidence type="ECO:0000256" key="2">
    <source>
        <dbReference type="ARBA" id="ARBA00007069"/>
    </source>
</evidence>
<dbReference type="Gene3D" id="1.10.3720.10">
    <property type="entry name" value="MetI-like"/>
    <property type="match status" value="1"/>
</dbReference>
<name>A0ABS4R0B1_9HYPH</name>
<dbReference type="Pfam" id="PF00528">
    <property type="entry name" value="BPD_transp_1"/>
    <property type="match status" value="1"/>
</dbReference>
<evidence type="ECO:0000256" key="6">
    <source>
        <dbReference type="ARBA" id="ARBA00022989"/>
    </source>
</evidence>
<feature type="transmembrane region" description="Helical" evidence="8">
    <location>
        <begin position="27"/>
        <end position="49"/>
    </location>
</feature>
<proteinExistence type="inferred from homology"/>
<dbReference type="SUPFAM" id="SSF161098">
    <property type="entry name" value="MetI-like"/>
    <property type="match status" value="1"/>
</dbReference>
<feature type="transmembrane region" description="Helical" evidence="8">
    <location>
        <begin position="282"/>
        <end position="303"/>
    </location>
</feature>
<evidence type="ECO:0000313" key="10">
    <source>
        <dbReference type="EMBL" id="MBP2236119.1"/>
    </source>
</evidence>
<evidence type="ECO:0000256" key="3">
    <source>
        <dbReference type="ARBA" id="ARBA00022448"/>
    </source>
</evidence>
<sequence>MTEAVLAADDHALLKTQLSSALRRQKLSAFLLVAPLLIFVTATFIYPIAGMLERSTYSPEFALEMPRTAAALAPWDGTDVPGDEVFEALALDFKDSKTRQATGRLANLVNVELPGARGLIMKIGRGVDRLQPPYREALVALDNDWSKPEIWQALYGLSKAYTSRFYIAALDLKINRQGEITTQPEDKRIFLPLFLRTFWIGALVTLCCLLFGFPVAYWLSVLPMRYANLLMILVLLPFWTSLLVRTTAWIVLLQNQGVINSLLVWTGAISDSNRLSLIFNSVGTIIAMTHILLPFMILPLYSVMKTVPFSYMRAARSLGANQYTAFIRVYLPQTKPGVAAGCLLVFILSLGYYITPALVGGESGTLISNMIAYQVQKSLNWGLAAALSSLLLVGVLLLYWAYNRLAKVDGFKLG</sequence>
<feature type="domain" description="ABC transmembrane type-1" evidence="9">
    <location>
        <begin position="194"/>
        <end position="402"/>
    </location>
</feature>
<accession>A0ABS4R0B1</accession>
<reference evidence="10 11" key="1">
    <citation type="submission" date="2021-03" db="EMBL/GenBank/DDBJ databases">
        <title>Genomic Encyclopedia of Type Strains, Phase IV (KMG-IV): sequencing the most valuable type-strain genomes for metagenomic binning, comparative biology and taxonomic classification.</title>
        <authorList>
            <person name="Goeker M."/>
        </authorList>
    </citation>
    <scope>NUCLEOTIDE SEQUENCE [LARGE SCALE GENOMIC DNA]</scope>
    <source>
        <strain evidence="10 11">DSM 13372</strain>
    </source>
</reference>
<comment type="similarity">
    <text evidence="2">Belongs to the binding-protein-dependent transport system permease family. CysTW subfamily.</text>
</comment>
<keyword evidence="3 8" id="KW-0813">Transport</keyword>
<dbReference type="InterPro" id="IPR035906">
    <property type="entry name" value="MetI-like_sf"/>
</dbReference>
<feature type="transmembrane region" description="Helical" evidence="8">
    <location>
        <begin position="197"/>
        <end position="220"/>
    </location>
</feature>
<evidence type="ECO:0000256" key="5">
    <source>
        <dbReference type="ARBA" id="ARBA00022692"/>
    </source>
</evidence>
<evidence type="ECO:0000256" key="1">
    <source>
        <dbReference type="ARBA" id="ARBA00004651"/>
    </source>
</evidence>